<dbReference type="EMBL" id="MCFD01000010">
    <property type="protein sequence ID" value="ORX68345.1"/>
    <property type="molecule type" value="Genomic_DNA"/>
</dbReference>
<feature type="compositionally biased region" description="Polar residues" evidence="1">
    <location>
        <begin position="1"/>
        <end position="14"/>
    </location>
</feature>
<dbReference type="GeneID" id="63808069"/>
<feature type="region of interest" description="Disordered" evidence="1">
    <location>
        <begin position="1"/>
        <end position="94"/>
    </location>
</feature>
<feature type="region of interest" description="Disordered" evidence="1">
    <location>
        <begin position="114"/>
        <end position="140"/>
    </location>
</feature>
<protein>
    <submittedName>
        <fullName evidence="2">Uncharacterized protein</fullName>
    </submittedName>
</protein>
<gene>
    <name evidence="2" type="ORF">DL89DRAFT_323882</name>
</gene>
<feature type="compositionally biased region" description="Basic and acidic residues" evidence="1">
    <location>
        <begin position="35"/>
        <end position="63"/>
    </location>
</feature>
<accession>A0A1Y1W4S0</accession>
<reference evidence="2 3" key="1">
    <citation type="submission" date="2016-07" db="EMBL/GenBank/DDBJ databases">
        <title>Pervasive Adenine N6-methylation of Active Genes in Fungi.</title>
        <authorList>
            <consortium name="DOE Joint Genome Institute"/>
            <person name="Mondo S.J."/>
            <person name="Dannebaum R.O."/>
            <person name="Kuo R.C."/>
            <person name="Labutti K."/>
            <person name="Haridas S."/>
            <person name="Kuo A."/>
            <person name="Salamov A."/>
            <person name="Ahrendt S.R."/>
            <person name="Lipzen A."/>
            <person name="Sullivan W."/>
            <person name="Andreopoulos W.B."/>
            <person name="Clum A."/>
            <person name="Lindquist E."/>
            <person name="Daum C."/>
            <person name="Ramamoorthy G.K."/>
            <person name="Gryganskyi A."/>
            <person name="Culley D."/>
            <person name="Magnuson J.K."/>
            <person name="James T.Y."/>
            <person name="O'Malley M.A."/>
            <person name="Stajich J.E."/>
            <person name="Spatafora J.W."/>
            <person name="Visel A."/>
            <person name="Grigoriev I.V."/>
        </authorList>
    </citation>
    <scope>NUCLEOTIDE SEQUENCE [LARGE SCALE GENOMIC DNA]</scope>
    <source>
        <strain evidence="2 3">ATCC 12442</strain>
    </source>
</reference>
<comment type="caution">
    <text evidence="2">The sequence shown here is derived from an EMBL/GenBank/DDBJ whole genome shotgun (WGS) entry which is preliminary data.</text>
</comment>
<dbReference type="Proteomes" id="UP000193922">
    <property type="component" value="Unassembled WGS sequence"/>
</dbReference>
<organism evidence="2 3">
    <name type="scientific">Linderina pennispora</name>
    <dbReference type="NCBI Taxonomy" id="61395"/>
    <lineage>
        <taxon>Eukaryota</taxon>
        <taxon>Fungi</taxon>
        <taxon>Fungi incertae sedis</taxon>
        <taxon>Zoopagomycota</taxon>
        <taxon>Kickxellomycotina</taxon>
        <taxon>Kickxellomycetes</taxon>
        <taxon>Kickxellales</taxon>
        <taxon>Kickxellaceae</taxon>
        <taxon>Linderina</taxon>
    </lineage>
</organism>
<evidence type="ECO:0000256" key="1">
    <source>
        <dbReference type="SAM" id="MobiDB-lite"/>
    </source>
</evidence>
<dbReference type="RefSeq" id="XP_040742159.1">
    <property type="nucleotide sequence ID" value="XM_040891421.1"/>
</dbReference>
<sequence>MNTRGSSSGQHPSTGRNNYTPRGNGRGGRGRGRGGHSDHGNLNRGGHSDHSGFSRGGHNDHGGFNRGGRGRGGRGDHGSMHKPPGLVAVKPTGSTPVDSATWRVMYGAPAVTRPEVSTTGEQVPGPFSPPLRPVDGGEQNGIRRPQDILRKHNEAFVMKQRVQVLLQQAANSLSGGHGNYVGKLSHNNNPLIPVLPRPDAV</sequence>
<dbReference type="OrthoDB" id="5551320at2759"/>
<evidence type="ECO:0000313" key="2">
    <source>
        <dbReference type="EMBL" id="ORX68345.1"/>
    </source>
</evidence>
<name>A0A1Y1W4S0_9FUNG</name>
<evidence type="ECO:0000313" key="3">
    <source>
        <dbReference type="Proteomes" id="UP000193922"/>
    </source>
</evidence>
<keyword evidence="3" id="KW-1185">Reference proteome</keyword>
<dbReference type="AlphaFoldDB" id="A0A1Y1W4S0"/>
<proteinExistence type="predicted"/>